<gene>
    <name evidence="1" type="ORF">SAMN05421834_12727</name>
</gene>
<dbReference type="Proteomes" id="UP000185669">
    <property type="component" value="Unassembled WGS sequence"/>
</dbReference>
<sequence length="31" mass="3726">MIGALIFLFTYFIKKIQKISFARRKKDEVGY</sequence>
<keyword evidence="2" id="KW-1185">Reference proteome</keyword>
<dbReference type="AlphaFoldDB" id="A0A1N7B1U3"/>
<proteinExistence type="predicted"/>
<evidence type="ECO:0000313" key="1">
    <source>
        <dbReference type="EMBL" id="SIR45266.1"/>
    </source>
</evidence>
<name>A0A1N7B1U3_9FIRM</name>
<accession>A0A1N7B1U3</accession>
<reference evidence="2" key="1">
    <citation type="submission" date="2017-01" db="EMBL/GenBank/DDBJ databases">
        <authorList>
            <person name="Varghese N."/>
            <person name="Submissions S."/>
        </authorList>
    </citation>
    <scope>NUCLEOTIDE SEQUENCE [LARGE SCALE GENOMIC DNA]</scope>
    <source>
        <strain evidence="2">ATCC 700103</strain>
    </source>
</reference>
<dbReference type="EMBL" id="FTNC01000027">
    <property type="protein sequence ID" value="SIR45266.1"/>
    <property type="molecule type" value="Genomic_DNA"/>
</dbReference>
<protein>
    <submittedName>
        <fullName evidence="1">Uncharacterized protein</fullName>
    </submittedName>
</protein>
<evidence type="ECO:0000313" key="2">
    <source>
        <dbReference type="Proteomes" id="UP000185669"/>
    </source>
</evidence>
<organism evidence="1 2">
    <name type="scientific">Halanaerobium kushneri</name>
    <dbReference type="NCBI Taxonomy" id="56779"/>
    <lineage>
        <taxon>Bacteria</taxon>
        <taxon>Bacillati</taxon>
        <taxon>Bacillota</taxon>
        <taxon>Clostridia</taxon>
        <taxon>Halanaerobiales</taxon>
        <taxon>Halanaerobiaceae</taxon>
        <taxon>Halanaerobium</taxon>
    </lineage>
</organism>